<evidence type="ECO:0000313" key="2">
    <source>
        <dbReference type="Proteomes" id="UP000272778"/>
    </source>
</evidence>
<dbReference type="RefSeq" id="WP_124149789.1">
    <property type="nucleotide sequence ID" value="NZ_RQIS01000002.1"/>
</dbReference>
<name>A0A3N6MZ68_9BURK</name>
<dbReference type="AlphaFoldDB" id="A0A3N6MZ68"/>
<dbReference type="OrthoDB" id="8989163at2"/>
<dbReference type="SUPFAM" id="SSF49879">
    <property type="entry name" value="SMAD/FHA domain"/>
    <property type="match status" value="1"/>
</dbReference>
<protein>
    <recommendedName>
        <fullName evidence="3">YscD cytoplasmic domain-containing protein</fullName>
    </recommendedName>
</protein>
<evidence type="ECO:0000313" key="1">
    <source>
        <dbReference type="EMBL" id="RQH09089.1"/>
    </source>
</evidence>
<evidence type="ECO:0008006" key="3">
    <source>
        <dbReference type="Google" id="ProtNLM"/>
    </source>
</evidence>
<reference evidence="1 2" key="1">
    <citation type="submission" date="2018-11" db="EMBL/GenBank/DDBJ databases">
        <title>Paraburkholderia sp. DHOA04, isolated from soil.</title>
        <authorList>
            <person name="Gao Z.-H."/>
            <person name="Qiu L.-H."/>
            <person name="Fu J.-C."/>
        </authorList>
    </citation>
    <scope>NUCLEOTIDE SEQUENCE [LARGE SCALE GENOMIC DNA]</scope>
    <source>
        <strain evidence="1 2">DHOA04</strain>
    </source>
</reference>
<comment type="caution">
    <text evidence="1">The sequence shown here is derived from an EMBL/GenBank/DDBJ whole genome shotgun (WGS) entry which is preliminary data.</text>
</comment>
<dbReference type="CDD" id="cd00060">
    <property type="entry name" value="FHA"/>
    <property type="match status" value="1"/>
</dbReference>
<proteinExistence type="predicted"/>
<dbReference type="Proteomes" id="UP000272778">
    <property type="component" value="Unassembled WGS sequence"/>
</dbReference>
<dbReference type="InterPro" id="IPR008984">
    <property type="entry name" value="SMAD_FHA_dom_sf"/>
</dbReference>
<accession>A0A3N6MZ68</accession>
<gene>
    <name evidence="1" type="ORF">D1Y85_04295</name>
</gene>
<dbReference type="EMBL" id="RQIS01000002">
    <property type="protein sequence ID" value="RQH09089.1"/>
    <property type="molecule type" value="Genomic_DNA"/>
</dbReference>
<keyword evidence="2" id="KW-1185">Reference proteome</keyword>
<organism evidence="1 2">
    <name type="scientific">Paraburkholderia dinghuensis</name>
    <dbReference type="NCBI Taxonomy" id="2305225"/>
    <lineage>
        <taxon>Bacteria</taxon>
        <taxon>Pseudomonadati</taxon>
        <taxon>Pseudomonadota</taxon>
        <taxon>Betaproteobacteria</taxon>
        <taxon>Burkholderiales</taxon>
        <taxon>Burkholderiaceae</taxon>
        <taxon>Paraburkholderia</taxon>
    </lineage>
</organism>
<dbReference type="Gene3D" id="2.60.200.20">
    <property type="match status" value="1"/>
</dbReference>
<sequence>MSTGGIITVTGGIHAGASVLLSDGHDMTIGNDADANIVLVDTGIVAHHATICRSGNLLRLTSHNVGVRVFGHALAPGKTTVVRQGASFTVGDAQIQFSGPDSLTPDEVRSAELAWLLAHAPLAYVAKRWALASRGVKFTLMIMLVSAGAGVIWQTYGPHDVGREAPKLDGAFRFVTVHEDPKTHAYVYDGYVSTSPDLSSLAAIVRRDTCASVMRVVVVDQMKEQLADFLTKYYRGAQIKAGVPGTFAVIPPADEGYLLPESWDYARVARLAYASINGLRELRFEGHVADSSPVRAPLGAIGMNLARSNHGSWLVDTRGVRYFAGAQLALGKITNISGCTVTIVRNDDGTPYVLSAQNGDNNKKCN</sequence>